<dbReference type="Pfam" id="PF13692">
    <property type="entry name" value="Glyco_trans_1_4"/>
    <property type="match status" value="1"/>
</dbReference>
<gene>
    <name evidence="1" type="ORF">OQZ29_11100</name>
</gene>
<dbReference type="PANTHER" id="PTHR12526:SF638">
    <property type="entry name" value="SPORE COAT PROTEIN SA"/>
    <property type="match status" value="1"/>
</dbReference>
<dbReference type="AlphaFoldDB" id="A0A9X3DFS2"/>
<dbReference type="Proteomes" id="UP001142592">
    <property type="component" value="Unassembled WGS sequence"/>
</dbReference>
<keyword evidence="2" id="KW-1185">Reference proteome</keyword>
<organism evidence="1 2">
    <name type="scientific">Pedobacter agri</name>
    <dbReference type="NCBI Taxonomy" id="454586"/>
    <lineage>
        <taxon>Bacteria</taxon>
        <taxon>Pseudomonadati</taxon>
        <taxon>Bacteroidota</taxon>
        <taxon>Sphingobacteriia</taxon>
        <taxon>Sphingobacteriales</taxon>
        <taxon>Sphingobacteriaceae</taxon>
        <taxon>Pedobacter</taxon>
    </lineage>
</organism>
<dbReference type="EC" id="2.4.-.-" evidence="1"/>
<accession>A0A9X3DFS2</accession>
<keyword evidence="1" id="KW-0328">Glycosyltransferase</keyword>
<keyword evidence="1" id="KW-0808">Transferase</keyword>
<proteinExistence type="predicted"/>
<dbReference type="EMBL" id="JAPJUH010000003">
    <property type="protein sequence ID" value="MCX3265296.1"/>
    <property type="molecule type" value="Genomic_DNA"/>
</dbReference>
<sequence length="145" mass="15993">MPHYNNIDSISEDLFDKIKSGEVISYLGLVNDVKPYIRGASVIVLPSYYGEGVPRCLLEGMAMGRPVITCNSVGCRETVTDLPDNRNGFLIPVRDIAALAGSMMHYLSNPTDIILNGRNGRLFAERKFDVNLVNAQMLKIMKVAS</sequence>
<comment type="caution">
    <text evidence="1">The sequence shown here is derived from an EMBL/GenBank/DDBJ whole genome shotgun (WGS) entry which is preliminary data.</text>
</comment>
<evidence type="ECO:0000313" key="1">
    <source>
        <dbReference type="EMBL" id="MCX3265296.1"/>
    </source>
</evidence>
<evidence type="ECO:0000313" key="2">
    <source>
        <dbReference type="Proteomes" id="UP001142592"/>
    </source>
</evidence>
<dbReference type="SUPFAM" id="SSF53756">
    <property type="entry name" value="UDP-Glycosyltransferase/glycogen phosphorylase"/>
    <property type="match status" value="1"/>
</dbReference>
<dbReference type="Gene3D" id="3.40.50.2000">
    <property type="entry name" value="Glycogen Phosphorylase B"/>
    <property type="match status" value="2"/>
</dbReference>
<dbReference type="PANTHER" id="PTHR12526">
    <property type="entry name" value="GLYCOSYLTRANSFERASE"/>
    <property type="match status" value="1"/>
</dbReference>
<dbReference type="RefSeq" id="WP_010600890.1">
    <property type="nucleotide sequence ID" value="NZ_JAPJUH010000003.1"/>
</dbReference>
<name>A0A9X3DFS2_9SPHI</name>
<reference evidence="1" key="1">
    <citation type="submission" date="2022-11" db="EMBL/GenBank/DDBJ databases">
        <authorList>
            <person name="Graham C."/>
            <person name="Newman J.D."/>
        </authorList>
    </citation>
    <scope>NUCLEOTIDE SEQUENCE</scope>
    <source>
        <strain evidence="1">DSM 19486</strain>
    </source>
</reference>
<dbReference type="GO" id="GO:0016757">
    <property type="term" value="F:glycosyltransferase activity"/>
    <property type="evidence" value="ECO:0007669"/>
    <property type="project" value="UniProtKB-KW"/>
</dbReference>
<protein>
    <submittedName>
        <fullName evidence="1">Glycosyltransferase</fullName>
        <ecNumber evidence="1">2.4.-.-</ecNumber>
    </submittedName>
</protein>